<evidence type="ECO:0000259" key="6">
    <source>
        <dbReference type="PROSITE" id="PS51387"/>
    </source>
</evidence>
<evidence type="ECO:0000256" key="2">
    <source>
        <dbReference type="ARBA" id="ARBA00005466"/>
    </source>
</evidence>
<evidence type="ECO:0000256" key="5">
    <source>
        <dbReference type="ARBA" id="ARBA00023002"/>
    </source>
</evidence>
<keyword evidence="8" id="KW-1185">Reference proteome</keyword>
<protein>
    <recommendedName>
        <fullName evidence="6">FAD-binding PCMH-type domain-containing protein</fullName>
    </recommendedName>
</protein>
<name>A0AAV5A5A6_9AGAM</name>
<dbReference type="InterPro" id="IPR006094">
    <property type="entry name" value="Oxid_FAD_bind_N"/>
</dbReference>
<dbReference type="SUPFAM" id="SSF56176">
    <property type="entry name" value="FAD-binding/transporter-associated domain-like"/>
    <property type="match status" value="1"/>
</dbReference>
<feature type="domain" description="FAD-binding PCMH-type" evidence="6">
    <location>
        <begin position="33"/>
        <end position="182"/>
    </location>
</feature>
<dbReference type="PANTHER" id="PTHR42973:SF39">
    <property type="entry name" value="FAD-BINDING PCMH-TYPE DOMAIN-CONTAINING PROTEIN"/>
    <property type="match status" value="1"/>
</dbReference>
<evidence type="ECO:0000256" key="4">
    <source>
        <dbReference type="ARBA" id="ARBA00022827"/>
    </source>
</evidence>
<keyword evidence="5" id="KW-0560">Oxidoreductase</keyword>
<dbReference type="Proteomes" id="UP001050691">
    <property type="component" value="Unassembled WGS sequence"/>
</dbReference>
<dbReference type="AlphaFoldDB" id="A0AAV5A5A6"/>
<organism evidence="7 8">
    <name type="scientific">Clathrus columnatus</name>
    <dbReference type="NCBI Taxonomy" id="1419009"/>
    <lineage>
        <taxon>Eukaryota</taxon>
        <taxon>Fungi</taxon>
        <taxon>Dikarya</taxon>
        <taxon>Basidiomycota</taxon>
        <taxon>Agaricomycotina</taxon>
        <taxon>Agaricomycetes</taxon>
        <taxon>Phallomycetidae</taxon>
        <taxon>Phallales</taxon>
        <taxon>Clathraceae</taxon>
        <taxon>Clathrus</taxon>
    </lineage>
</organism>
<dbReference type="Gene3D" id="3.30.465.10">
    <property type="match status" value="1"/>
</dbReference>
<dbReference type="PROSITE" id="PS51387">
    <property type="entry name" value="FAD_PCMH"/>
    <property type="match status" value="1"/>
</dbReference>
<dbReference type="InterPro" id="IPR016167">
    <property type="entry name" value="FAD-bd_PCMH_sub1"/>
</dbReference>
<sequence length="182" mass="19226">MTTFELFKNVFKGEIIEPSSPEYSEAIACWAKNAERNARYVLFPSDEQDVSEAVKFATTINLPLAVKSGGHNPSGASSVDDGVSMDLNKHLDEVRIDSERNLAYVGGGALWRTVDSAAIKHGLATPGGTVNYTGVGGLILAGGFGYLTGKHGLTIDNVIQATVVLADGSTPPLKLLILNFSS</sequence>
<comment type="cofactor">
    <cofactor evidence="1">
        <name>FAD</name>
        <dbReference type="ChEBI" id="CHEBI:57692"/>
    </cofactor>
</comment>
<proteinExistence type="inferred from homology"/>
<evidence type="ECO:0000256" key="3">
    <source>
        <dbReference type="ARBA" id="ARBA00022630"/>
    </source>
</evidence>
<evidence type="ECO:0000256" key="1">
    <source>
        <dbReference type="ARBA" id="ARBA00001974"/>
    </source>
</evidence>
<gene>
    <name evidence="7" type="ORF">Clacol_002048</name>
</gene>
<dbReference type="InterPro" id="IPR016166">
    <property type="entry name" value="FAD-bd_PCMH"/>
</dbReference>
<accession>A0AAV5A5A6</accession>
<dbReference type="GO" id="GO:0071949">
    <property type="term" value="F:FAD binding"/>
    <property type="evidence" value="ECO:0007669"/>
    <property type="project" value="InterPro"/>
</dbReference>
<evidence type="ECO:0000313" key="8">
    <source>
        <dbReference type="Proteomes" id="UP001050691"/>
    </source>
</evidence>
<dbReference type="InterPro" id="IPR036318">
    <property type="entry name" value="FAD-bd_PCMH-like_sf"/>
</dbReference>
<dbReference type="GO" id="GO:0016491">
    <property type="term" value="F:oxidoreductase activity"/>
    <property type="evidence" value="ECO:0007669"/>
    <property type="project" value="UniProtKB-KW"/>
</dbReference>
<dbReference type="InterPro" id="IPR016169">
    <property type="entry name" value="FAD-bd_PCMH_sub2"/>
</dbReference>
<keyword evidence="3" id="KW-0285">Flavoprotein</keyword>
<comment type="similarity">
    <text evidence="2">Belongs to the oxygen-dependent FAD-linked oxidoreductase family.</text>
</comment>
<comment type="caution">
    <text evidence="7">The sequence shown here is derived from an EMBL/GenBank/DDBJ whole genome shotgun (WGS) entry which is preliminary data.</text>
</comment>
<reference evidence="7" key="1">
    <citation type="submission" date="2021-10" db="EMBL/GenBank/DDBJ databases">
        <title>De novo Genome Assembly of Clathrus columnatus (Basidiomycota, Fungi) Using Illumina and Nanopore Sequence Data.</title>
        <authorList>
            <person name="Ogiso-Tanaka E."/>
            <person name="Itagaki H."/>
            <person name="Hosoya T."/>
            <person name="Hosaka K."/>
        </authorList>
    </citation>
    <scope>NUCLEOTIDE SEQUENCE</scope>
    <source>
        <strain evidence="7">MO-923</strain>
    </source>
</reference>
<dbReference type="EMBL" id="BPWL01000002">
    <property type="protein sequence ID" value="GJJ07843.1"/>
    <property type="molecule type" value="Genomic_DNA"/>
</dbReference>
<dbReference type="Gene3D" id="3.30.43.10">
    <property type="entry name" value="Uridine Diphospho-n-acetylenolpyruvylglucosamine Reductase, domain 2"/>
    <property type="match status" value="1"/>
</dbReference>
<evidence type="ECO:0000313" key="7">
    <source>
        <dbReference type="EMBL" id="GJJ07843.1"/>
    </source>
</evidence>
<dbReference type="PANTHER" id="PTHR42973">
    <property type="entry name" value="BINDING OXIDOREDUCTASE, PUTATIVE (AFU_ORTHOLOGUE AFUA_1G17690)-RELATED"/>
    <property type="match status" value="1"/>
</dbReference>
<dbReference type="Pfam" id="PF01565">
    <property type="entry name" value="FAD_binding_4"/>
    <property type="match status" value="1"/>
</dbReference>
<dbReference type="InterPro" id="IPR050416">
    <property type="entry name" value="FAD-linked_Oxidoreductase"/>
</dbReference>
<keyword evidence="4" id="KW-0274">FAD</keyword>